<protein>
    <recommendedName>
        <fullName evidence="1">PepSY domain-containing protein</fullName>
    </recommendedName>
</protein>
<dbReference type="Proteomes" id="UP000267794">
    <property type="component" value="Chromosome"/>
</dbReference>
<dbReference type="EMBL" id="CP017982">
    <property type="protein sequence ID" value="AYE60675.1"/>
    <property type="molecule type" value="Genomic_DNA"/>
</dbReference>
<organism evidence="2 3">
    <name type="scientific">Lactobacillus helveticus</name>
    <name type="common">Lactobacillus suntoryeus</name>
    <dbReference type="NCBI Taxonomy" id="1587"/>
    <lineage>
        <taxon>Bacteria</taxon>
        <taxon>Bacillati</taxon>
        <taxon>Bacillota</taxon>
        <taxon>Bacilli</taxon>
        <taxon>Lactobacillales</taxon>
        <taxon>Lactobacillaceae</taxon>
        <taxon>Lactobacillus</taxon>
    </lineage>
</organism>
<reference evidence="2 3" key="1">
    <citation type="submission" date="2016-10" db="EMBL/GenBank/DDBJ databases">
        <title>Complete genomic sequencing of Lactobacillus helveticus LH99 and comparative genome analysis.</title>
        <authorList>
            <person name="Li N."/>
            <person name="You C."/>
            <person name="Liu Z."/>
        </authorList>
    </citation>
    <scope>NUCLEOTIDE SEQUENCE [LARGE SCALE GENOMIC DNA]</scope>
    <source>
        <strain evidence="2 3">LH99</strain>
    </source>
</reference>
<evidence type="ECO:0000313" key="3">
    <source>
        <dbReference type="Proteomes" id="UP000267794"/>
    </source>
</evidence>
<sequence>MVGYVYEVEGFTSTHEYNVEINAKTGKIIDHESDRLDHDDKKHTIKLTGIISRGKASKIANKKTHGKSSEWTLEYSKKYKTTIWDVKSGNKEVKIKATSGKILSVTND</sequence>
<feature type="domain" description="PepSY" evidence="1">
    <location>
        <begin position="4"/>
        <end position="32"/>
    </location>
</feature>
<evidence type="ECO:0000259" key="1">
    <source>
        <dbReference type="Pfam" id="PF03413"/>
    </source>
</evidence>
<dbReference type="Gene3D" id="3.10.450.40">
    <property type="match status" value="2"/>
</dbReference>
<dbReference type="RefSeq" id="WP_120357062.1">
    <property type="nucleotide sequence ID" value="NZ_CP017982.1"/>
</dbReference>
<evidence type="ECO:0000313" key="2">
    <source>
        <dbReference type="EMBL" id="AYE60675.1"/>
    </source>
</evidence>
<gene>
    <name evidence="2" type="ORF">BC335_0127</name>
</gene>
<dbReference type="AlphaFoldDB" id="A0A386RBQ2"/>
<accession>A0A386RBQ2</accession>
<dbReference type="Pfam" id="PF03413">
    <property type="entry name" value="PepSY"/>
    <property type="match status" value="2"/>
</dbReference>
<proteinExistence type="predicted"/>
<feature type="domain" description="PepSY" evidence="1">
    <location>
        <begin position="51"/>
        <end position="105"/>
    </location>
</feature>
<dbReference type="InterPro" id="IPR025711">
    <property type="entry name" value="PepSY"/>
</dbReference>
<name>A0A386RBQ2_LACHE</name>